<keyword evidence="4" id="KW-1185">Reference proteome</keyword>
<evidence type="ECO:0000313" key="3">
    <source>
        <dbReference type="EMBL" id="MBB5719870.1"/>
    </source>
</evidence>
<dbReference type="EMBL" id="JACIJI010000006">
    <property type="protein sequence ID" value="MBB5719870.1"/>
    <property type="molecule type" value="Genomic_DNA"/>
</dbReference>
<gene>
    <name evidence="3" type="ORF">FHR23_002826</name>
</gene>
<protein>
    <submittedName>
        <fullName evidence="3">Uncharacterized protein</fullName>
    </submittedName>
</protein>
<accession>A0A840Z2A7</accession>
<dbReference type="Pfam" id="PF18165">
    <property type="entry name" value="pP_pnuc_1"/>
    <property type="match status" value="1"/>
</dbReference>
<reference evidence="3 4" key="1">
    <citation type="submission" date="2020-08" db="EMBL/GenBank/DDBJ databases">
        <title>Genomic Encyclopedia of Type Strains, Phase IV (KMG-IV): sequencing the most valuable type-strain genomes for metagenomic binning, comparative biology and taxonomic classification.</title>
        <authorList>
            <person name="Goeker M."/>
        </authorList>
    </citation>
    <scope>NUCLEOTIDE SEQUENCE [LARGE SCALE GENOMIC DNA]</scope>
    <source>
        <strain evidence="3 4">DSM 27203</strain>
    </source>
</reference>
<feature type="domain" description="Predicted pPIWI-associating nuclease group 2" evidence="2">
    <location>
        <begin position="170"/>
        <end position="290"/>
    </location>
</feature>
<dbReference type="AlphaFoldDB" id="A0A840Z2A7"/>
<evidence type="ECO:0000259" key="2">
    <source>
        <dbReference type="Pfam" id="PF18166"/>
    </source>
</evidence>
<dbReference type="RefSeq" id="WP_184005188.1">
    <property type="nucleotide sequence ID" value="NZ_BAABIF010000006.1"/>
</dbReference>
<name>A0A840Z2A7_9SPHN</name>
<dbReference type="InterPro" id="IPR040556">
    <property type="entry name" value="pP_pnuc_1"/>
</dbReference>
<evidence type="ECO:0000313" key="4">
    <source>
        <dbReference type="Proteomes" id="UP000554342"/>
    </source>
</evidence>
<sequence length="329" mass="35925">MTDNGDGTPKPFTVPAPADRLVALGSLAPDDFFRITIEGAASVLRDAANPLCLNLFSTAIRMLFEHVMGTLAPDADVEACPWYVPIVGQDKPVRAQRIQYWLQGGLTDGYLEDELGLAPDALRKRLLKAFNGLSKHVHGRADTLVRDPSEQEAEAEATVSAVEELLYAYHDCRTALIEPLVEGLDEGAVDSLLSETIQSIDELASHHTIEEIYTDKTEVAAIGPQMVRYRASGSVSVTLQFGSNGDLRRGDGAELDDSFPFECLFDVPLDDPRDLSQAEVVSGVDTSSWYGDDWNDDGREIDVDLSVVPDVDLGAWLRGDDDDDNRPAF</sequence>
<evidence type="ECO:0000259" key="1">
    <source>
        <dbReference type="Pfam" id="PF18165"/>
    </source>
</evidence>
<dbReference type="InterPro" id="IPR041584">
    <property type="entry name" value="Put_pPIWI_pnuc_2"/>
</dbReference>
<organism evidence="3 4">
    <name type="scientific">Stakelama sediminis</name>
    <dbReference type="NCBI Taxonomy" id="463200"/>
    <lineage>
        <taxon>Bacteria</taxon>
        <taxon>Pseudomonadati</taxon>
        <taxon>Pseudomonadota</taxon>
        <taxon>Alphaproteobacteria</taxon>
        <taxon>Sphingomonadales</taxon>
        <taxon>Sphingomonadaceae</taxon>
        <taxon>Stakelama</taxon>
    </lineage>
</organism>
<dbReference type="Pfam" id="PF18166">
    <property type="entry name" value="pP_pnuc_2"/>
    <property type="match status" value="1"/>
</dbReference>
<dbReference type="Proteomes" id="UP000554342">
    <property type="component" value="Unassembled WGS sequence"/>
</dbReference>
<feature type="domain" description="Predicted pPIWI-associating nuclease" evidence="1">
    <location>
        <begin position="29"/>
        <end position="160"/>
    </location>
</feature>
<proteinExistence type="predicted"/>
<comment type="caution">
    <text evidence="3">The sequence shown here is derived from an EMBL/GenBank/DDBJ whole genome shotgun (WGS) entry which is preliminary data.</text>
</comment>